<dbReference type="Pfam" id="PF20347">
    <property type="entry name" value="DUF6642"/>
    <property type="match status" value="1"/>
</dbReference>
<proteinExistence type="predicted"/>
<evidence type="ECO:0000313" key="1">
    <source>
        <dbReference type="EMBL" id="RGK56496.1"/>
    </source>
</evidence>
<evidence type="ECO:0008006" key="3">
    <source>
        <dbReference type="Google" id="ProtNLM"/>
    </source>
</evidence>
<dbReference type="InterPro" id="IPR046584">
    <property type="entry name" value="DUF6642"/>
</dbReference>
<protein>
    <recommendedName>
        <fullName evidence="3">CHAT domain-containing protein</fullName>
    </recommendedName>
</protein>
<keyword evidence="2" id="KW-1185">Reference proteome</keyword>
<reference evidence="1 2" key="1">
    <citation type="submission" date="2018-08" db="EMBL/GenBank/DDBJ databases">
        <title>A genome reference for cultivated species of the human gut microbiota.</title>
        <authorList>
            <person name="Zou Y."/>
            <person name="Xue W."/>
            <person name="Luo G."/>
        </authorList>
    </citation>
    <scope>NUCLEOTIDE SEQUENCE [LARGE SCALE GENOMIC DNA]</scope>
    <source>
        <strain evidence="1 2">TF10-3AC</strain>
    </source>
</reference>
<name>A0A3E4N4F4_9BACT</name>
<evidence type="ECO:0000313" key="2">
    <source>
        <dbReference type="Proteomes" id="UP000260862"/>
    </source>
</evidence>
<comment type="caution">
    <text evidence="1">The sequence shown here is derived from an EMBL/GenBank/DDBJ whole genome shotgun (WGS) entry which is preliminary data.</text>
</comment>
<dbReference type="EMBL" id="QSQT01000010">
    <property type="protein sequence ID" value="RGK56496.1"/>
    <property type="molecule type" value="Genomic_DNA"/>
</dbReference>
<sequence length="186" mass="21684">MENEWLFNSQKKDNQFNLETKHLLNCLSNFHDCNFIHRSVLSKEDLIYYMNFFTKDKRRFNKYDIIYFACHGWNHSLSFEGQDGNLDLSELADISGDFFTNKIVHFSACRTLANEAAALDFKKQTGAKLVSGYKLSVDAMKSAIADLAYFNDLMHIKNVGIMLNEDISKFWKTYRSLLDELKFITV</sequence>
<dbReference type="Proteomes" id="UP000260862">
    <property type="component" value="Unassembled WGS sequence"/>
</dbReference>
<organism evidence="1 2">
    <name type="scientific">Phocaeicola plebeius</name>
    <dbReference type="NCBI Taxonomy" id="310297"/>
    <lineage>
        <taxon>Bacteria</taxon>
        <taxon>Pseudomonadati</taxon>
        <taxon>Bacteroidota</taxon>
        <taxon>Bacteroidia</taxon>
        <taxon>Bacteroidales</taxon>
        <taxon>Bacteroidaceae</taxon>
        <taxon>Phocaeicola</taxon>
    </lineage>
</organism>
<gene>
    <name evidence="1" type="ORF">DXD04_06860</name>
</gene>
<dbReference type="AlphaFoldDB" id="A0A3E4N4F4"/>
<accession>A0A3E4N4F4</accession>